<name>A0A383AGH0_9ZZZZ</name>
<feature type="non-terminal residue" evidence="1">
    <location>
        <position position="35"/>
    </location>
</feature>
<evidence type="ECO:0000313" key="1">
    <source>
        <dbReference type="EMBL" id="SVE06693.1"/>
    </source>
</evidence>
<accession>A0A383AGH0</accession>
<dbReference type="AlphaFoldDB" id="A0A383AGH0"/>
<gene>
    <name evidence="1" type="ORF">METZ01_LOCUS459547</name>
</gene>
<reference evidence="1" key="1">
    <citation type="submission" date="2018-05" db="EMBL/GenBank/DDBJ databases">
        <authorList>
            <person name="Lanie J.A."/>
            <person name="Ng W.-L."/>
            <person name="Kazmierczak K.M."/>
            <person name="Andrzejewski T.M."/>
            <person name="Davidsen T.M."/>
            <person name="Wayne K.J."/>
            <person name="Tettelin H."/>
            <person name="Glass J.I."/>
            <person name="Rusch D."/>
            <person name="Podicherti R."/>
            <person name="Tsui H.-C.T."/>
            <person name="Winkler M.E."/>
        </authorList>
    </citation>
    <scope>NUCLEOTIDE SEQUENCE</scope>
</reference>
<dbReference type="EMBL" id="UINC01191850">
    <property type="protein sequence ID" value="SVE06693.1"/>
    <property type="molecule type" value="Genomic_DNA"/>
</dbReference>
<organism evidence="1">
    <name type="scientific">marine metagenome</name>
    <dbReference type="NCBI Taxonomy" id="408172"/>
    <lineage>
        <taxon>unclassified sequences</taxon>
        <taxon>metagenomes</taxon>
        <taxon>ecological metagenomes</taxon>
    </lineage>
</organism>
<proteinExistence type="predicted"/>
<sequence length="35" mass="4178">MTYYLYHIPGKKIGVTCDIYNRVTDQQGYEADEYE</sequence>
<protein>
    <submittedName>
        <fullName evidence="1">Uncharacterized protein</fullName>
    </submittedName>
</protein>